<organism evidence="3 4">
    <name type="scientific">Berryella wangjianweii</name>
    <dbReference type="NCBI Taxonomy" id="2734634"/>
    <lineage>
        <taxon>Bacteria</taxon>
        <taxon>Bacillati</taxon>
        <taxon>Actinomycetota</taxon>
        <taxon>Coriobacteriia</taxon>
        <taxon>Eggerthellales</taxon>
        <taxon>Eggerthellaceae</taxon>
        <taxon>Berryella</taxon>
    </lineage>
</organism>
<comment type="similarity">
    <text evidence="1">Belongs to the iron-sulfur cluster assembly SufBD family.</text>
</comment>
<evidence type="ECO:0000256" key="1">
    <source>
        <dbReference type="ARBA" id="ARBA00043967"/>
    </source>
</evidence>
<dbReference type="Proteomes" id="UP000503297">
    <property type="component" value="Chromosome"/>
</dbReference>
<dbReference type="EMBL" id="CP053716">
    <property type="protein sequence ID" value="QKF07330.1"/>
    <property type="molecule type" value="Genomic_DNA"/>
</dbReference>
<evidence type="ECO:0000313" key="3">
    <source>
        <dbReference type="EMBL" id="QKF07330.1"/>
    </source>
</evidence>
<reference evidence="4" key="1">
    <citation type="submission" date="2020-05" db="EMBL/GenBank/DDBJ databases">
        <title>Novel species in genus Nocardioides.</title>
        <authorList>
            <person name="Zhang G."/>
        </authorList>
    </citation>
    <scope>NUCLEOTIDE SEQUENCE [LARGE SCALE GENOMIC DNA]</scope>
    <source>
        <strain evidence="4">zg-1050</strain>
    </source>
</reference>
<feature type="domain" description="SUF system FeS cluster assembly SufBD core" evidence="2">
    <location>
        <begin position="155"/>
        <end position="376"/>
    </location>
</feature>
<evidence type="ECO:0000313" key="4">
    <source>
        <dbReference type="Proteomes" id="UP000503297"/>
    </source>
</evidence>
<dbReference type="InterPro" id="IPR055346">
    <property type="entry name" value="Fe-S_cluster_assembly_SufBD"/>
</dbReference>
<dbReference type="RefSeq" id="WP_172300799.1">
    <property type="nucleotide sequence ID" value="NZ_CP053716.1"/>
</dbReference>
<evidence type="ECO:0000259" key="2">
    <source>
        <dbReference type="Pfam" id="PF01458"/>
    </source>
</evidence>
<dbReference type="PANTHER" id="PTHR30508:SF1">
    <property type="entry name" value="UPF0051 PROTEIN ABCI8, CHLOROPLASTIC-RELATED"/>
    <property type="match status" value="1"/>
</dbReference>
<keyword evidence="4" id="KW-1185">Reference proteome</keyword>
<gene>
    <name evidence="3" type="ORF">HLV38_03745</name>
</gene>
<protein>
    <submittedName>
        <fullName evidence="3">SufD family Fe-S cluster assembly protein</fullName>
    </submittedName>
</protein>
<dbReference type="KEGG" id="bwa:HLV38_03745"/>
<dbReference type="GO" id="GO:0016226">
    <property type="term" value="P:iron-sulfur cluster assembly"/>
    <property type="evidence" value="ECO:0007669"/>
    <property type="project" value="InterPro"/>
</dbReference>
<proteinExistence type="inferred from homology"/>
<dbReference type="PANTHER" id="PTHR30508">
    <property type="entry name" value="FES CLUSTER ASSEMBLY PROTEIN SUF"/>
    <property type="match status" value="1"/>
</dbReference>
<dbReference type="InterPro" id="IPR000825">
    <property type="entry name" value="SUF_FeS_clus_asmbl_SufBD_core"/>
</dbReference>
<dbReference type="SUPFAM" id="SSF101960">
    <property type="entry name" value="Stabilizer of iron transporter SufD"/>
    <property type="match status" value="1"/>
</dbReference>
<name>A0A6M8J029_9ACTN</name>
<dbReference type="Pfam" id="PF01458">
    <property type="entry name" value="SUFBD_core"/>
    <property type="match status" value="1"/>
</dbReference>
<dbReference type="AlphaFoldDB" id="A0A6M8J029"/>
<dbReference type="InterPro" id="IPR037284">
    <property type="entry name" value="SUF_FeS_clus_asmbl_SufBD_sf"/>
</dbReference>
<accession>A0A6M8J029</accession>
<sequence length="416" mass="43969">MGSYVLERVNAMPAPTWHRLRMNHTDIEVPGHLEATSDLNLEAPADALGQEGAFERALDAAQAAWLEAHPTSACAEDAADAEIFDGCALSAYQQRAQQIEDARDIRAAFETGMGPAAERFLTTVGGEPVVIQAAAGARVRASVRVAGIDGAINVAPVDVVAGAGSQVELVILVDSPESGEGFTGTALRVFAGADAQVSIVRTQTLDEGWVDLDNIGLFADARARIEVRETVLGAGKAFGGIAGDLRGEASSIDIDLRYLGHGSLERDFNYTLRHHGPKTECTINANGVLAGSSKKTLRGTIDLIRGCKGASGQENETVLLVDDDVVNLTVPVILCSEDDVAGNHGATIGHVRPEQMFYLGSRGLSQEDAERMFVSALMEQAVFEAPDSATRTAVLRLGDRVVGHLSALMSEEGEVR</sequence>